<sequence length="342" mass="39445">MLHEIGTLYKIAAFLLNQFGKPVTVDSELSLKIIDRMKSLKNTDNTLAKEVEEKGWLRKKIVFQRINSHDLSDFPQLDETQLKLFFTGSYQYSQAIAYLAEILDNDNTLHIDFVKDESNILKLCVRSRHIARKSYKCFIEYIPQKHECDGITRHFCECPNGRRTLATILLATYVSADSLDNQLTTVDSVFGISASSITSVLMEYMGTIVEYLFEMFDLKMRTIRFLVSLYTDENLHLFKRYINISQSFIGWLANVIPDSTHEATFRFLTYLFPQEDQSDHEKPHPEPAMPSLIHSMSLGDYPSGRENRLEEDQKVADVSPFADQVLSLNNLINARSSMNRRK</sequence>
<proteinExistence type="predicted"/>
<dbReference type="Proteomes" id="UP001153636">
    <property type="component" value="Chromosome 3"/>
</dbReference>
<accession>A0A9P0CR34</accession>
<keyword evidence="2" id="KW-1185">Reference proteome</keyword>
<evidence type="ECO:0000313" key="1">
    <source>
        <dbReference type="EMBL" id="CAH1107922.1"/>
    </source>
</evidence>
<reference evidence="1" key="1">
    <citation type="submission" date="2022-01" db="EMBL/GenBank/DDBJ databases">
        <authorList>
            <person name="King R."/>
        </authorList>
    </citation>
    <scope>NUCLEOTIDE SEQUENCE</scope>
</reference>
<dbReference type="AlphaFoldDB" id="A0A9P0CR34"/>
<protein>
    <submittedName>
        <fullName evidence="1">Uncharacterized protein</fullName>
    </submittedName>
</protein>
<gene>
    <name evidence="1" type="ORF">PSYICH_LOCUS9037</name>
</gene>
<dbReference type="EMBL" id="OV651815">
    <property type="protein sequence ID" value="CAH1107922.1"/>
    <property type="molecule type" value="Genomic_DNA"/>
</dbReference>
<evidence type="ECO:0000313" key="2">
    <source>
        <dbReference type="Proteomes" id="UP001153636"/>
    </source>
</evidence>
<dbReference type="OrthoDB" id="6780542at2759"/>
<organism evidence="1 2">
    <name type="scientific">Psylliodes chrysocephalus</name>
    <dbReference type="NCBI Taxonomy" id="3402493"/>
    <lineage>
        <taxon>Eukaryota</taxon>
        <taxon>Metazoa</taxon>
        <taxon>Ecdysozoa</taxon>
        <taxon>Arthropoda</taxon>
        <taxon>Hexapoda</taxon>
        <taxon>Insecta</taxon>
        <taxon>Pterygota</taxon>
        <taxon>Neoptera</taxon>
        <taxon>Endopterygota</taxon>
        <taxon>Coleoptera</taxon>
        <taxon>Polyphaga</taxon>
        <taxon>Cucujiformia</taxon>
        <taxon>Chrysomeloidea</taxon>
        <taxon>Chrysomelidae</taxon>
        <taxon>Galerucinae</taxon>
        <taxon>Alticini</taxon>
        <taxon>Psylliodes</taxon>
    </lineage>
</organism>
<name>A0A9P0CR34_9CUCU</name>